<dbReference type="PROSITE" id="PS51257">
    <property type="entry name" value="PROKAR_LIPOPROTEIN"/>
    <property type="match status" value="1"/>
</dbReference>
<organism evidence="4 5">
    <name type="scientific">Pelomicrobium methylotrophicum</name>
    <dbReference type="NCBI Taxonomy" id="2602750"/>
    <lineage>
        <taxon>Bacteria</taxon>
        <taxon>Pseudomonadati</taxon>
        <taxon>Pseudomonadota</taxon>
        <taxon>Hydrogenophilia</taxon>
        <taxon>Hydrogenophilia incertae sedis</taxon>
        <taxon>Pelomicrobium</taxon>
    </lineage>
</organism>
<dbReference type="InterPro" id="IPR050810">
    <property type="entry name" value="Bact_Secretion_Sys_Channel"/>
</dbReference>
<dbReference type="InterPro" id="IPR013358">
    <property type="entry name" value="Pilus_biogenesis_MshL"/>
</dbReference>
<dbReference type="NCBIfam" id="TIGR02519">
    <property type="entry name" value="pilus_MshL"/>
    <property type="match status" value="1"/>
</dbReference>
<protein>
    <submittedName>
        <fullName evidence="4">Pilus (MSHA type) biogenesis protein MshL</fullName>
    </submittedName>
</protein>
<dbReference type="OrthoDB" id="5288247at2"/>
<evidence type="ECO:0000256" key="2">
    <source>
        <dbReference type="SAM" id="MobiDB-lite"/>
    </source>
</evidence>
<dbReference type="Pfam" id="PF00263">
    <property type="entry name" value="Secretin"/>
    <property type="match status" value="1"/>
</dbReference>
<dbReference type="AlphaFoldDB" id="A0A5C7EMV3"/>
<dbReference type="PANTHER" id="PTHR30332">
    <property type="entry name" value="PROBABLE GENERAL SECRETION PATHWAY PROTEIN D"/>
    <property type="match status" value="1"/>
</dbReference>
<gene>
    <name evidence="4" type="primary">mshL</name>
    <name evidence="4" type="ORF">FR698_04250</name>
</gene>
<dbReference type="Proteomes" id="UP000321201">
    <property type="component" value="Unassembled WGS sequence"/>
</dbReference>
<name>A0A5C7EMV3_9PROT</name>
<reference evidence="4 5" key="1">
    <citation type="submission" date="2019-08" db="EMBL/GenBank/DDBJ databases">
        <title>Pelomicrobium methylotrophicum gen. nov., sp. nov. a moderately thermophilic, facultatively anaerobic, lithoautotrophic and methylotrophic bacterium isolated from a terrestrial mud volcano.</title>
        <authorList>
            <person name="Slobodkina G.B."/>
            <person name="Merkel A.Y."/>
            <person name="Slobodkin A.I."/>
        </authorList>
    </citation>
    <scope>NUCLEOTIDE SEQUENCE [LARGE SCALE GENOMIC DNA]</scope>
    <source>
        <strain evidence="4 5">SM250</strain>
    </source>
</reference>
<dbReference type="PANTHER" id="PTHR30332:SF17">
    <property type="entry name" value="TYPE IV PILIATION SYSTEM PROTEIN DR_0774-RELATED"/>
    <property type="match status" value="1"/>
</dbReference>
<dbReference type="PRINTS" id="PR00811">
    <property type="entry name" value="BCTERIALGSPD"/>
</dbReference>
<comment type="caution">
    <text evidence="4">The sequence shown here is derived from an EMBL/GenBank/DDBJ whole genome shotgun (WGS) entry which is preliminary data.</text>
</comment>
<keyword evidence="5" id="KW-1185">Reference proteome</keyword>
<accession>A0A5C7EMV3</accession>
<comment type="similarity">
    <text evidence="1">Belongs to the bacterial secretin family.</text>
</comment>
<sequence>MHPAGRGRVRAYWRSVLAIAAVLSTGCGTQPSKPSVAHLTATTAPPRTGTVPPPVTQAIPVPPPEPAPPQDTFSVSVVNVPVQELLFALARDARLNVDVHPGIQGTVTLNAVHQTLPQLLHRLSRQVDMRYEMEGPNLIVMPDTPFLRHYKIDYVNMTRDATATVAIATQIQAGTATAAAGGASPVGGLGQANSSNTSLSNTAKNRFWETLVQNIKDLLRETDKVLPEGSYETAVQQDTLQSTTGTGVAPPPTRGSRERGISLSPQPATVQTEGTTVIRRATFREAASVIANPETGVLSIRATARQHEKIQEFLDQVMTSARRQVLIEATVVEVGLSDHYQQGIDWRAFVKAGGKWTLTQQTLPTLPTAVGATLFTGTYSGSDDFSATLKLLESFGTVKVLSSPKVSVINNQTALLKVVENRVYFTVKADTVTTANVGTITTFTTTPNTVSVGFVMSVTPQISEADTVILNVRPTVSRITGFVNDPNPSLQIPNRIPEIQTREMESVIRVASGDVAVMGGLMQDGIENRDDTVPGLAQIPLLGKLFAARNDTRTTTELLIFLRPTVIRSASLEGDYAALRPLLPDEKFLEAPRLDNFFGAEQTLPVLPAP</sequence>
<evidence type="ECO:0000259" key="3">
    <source>
        <dbReference type="Pfam" id="PF00263"/>
    </source>
</evidence>
<dbReference type="PROSITE" id="PS00875">
    <property type="entry name" value="T2SP_D"/>
    <property type="match status" value="1"/>
</dbReference>
<feature type="compositionally biased region" description="Polar residues" evidence="2">
    <location>
        <begin position="233"/>
        <end position="246"/>
    </location>
</feature>
<evidence type="ECO:0000313" key="5">
    <source>
        <dbReference type="Proteomes" id="UP000321201"/>
    </source>
</evidence>
<feature type="domain" description="Type II/III secretion system secretin-like" evidence="3">
    <location>
        <begin position="392"/>
        <end position="568"/>
    </location>
</feature>
<dbReference type="GO" id="GO:0015627">
    <property type="term" value="C:type II protein secretion system complex"/>
    <property type="evidence" value="ECO:0007669"/>
    <property type="project" value="TreeGrafter"/>
</dbReference>
<dbReference type="EMBL" id="VPFL01000004">
    <property type="protein sequence ID" value="TXF12856.1"/>
    <property type="molecule type" value="Genomic_DNA"/>
</dbReference>
<proteinExistence type="inferred from homology"/>
<dbReference type="FunCoup" id="A0A5C7EMV3">
    <property type="interactions" value="114"/>
</dbReference>
<feature type="region of interest" description="Disordered" evidence="2">
    <location>
        <begin position="233"/>
        <end position="271"/>
    </location>
</feature>
<evidence type="ECO:0000313" key="4">
    <source>
        <dbReference type="EMBL" id="TXF12856.1"/>
    </source>
</evidence>
<dbReference type="InterPro" id="IPR004846">
    <property type="entry name" value="T2SS/T3SS_dom"/>
</dbReference>
<evidence type="ECO:0000256" key="1">
    <source>
        <dbReference type="RuleBase" id="RU004003"/>
    </source>
</evidence>
<dbReference type="InParanoid" id="A0A5C7EMV3"/>
<dbReference type="InterPro" id="IPR001775">
    <property type="entry name" value="GspD/PilQ"/>
</dbReference>
<dbReference type="GO" id="GO:0009306">
    <property type="term" value="P:protein secretion"/>
    <property type="evidence" value="ECO:0007669"/>
    <property type="project" value="InterPro"/>
</dbReference>
<dbReference type="Gene3D" id="3.55.50.30">
    <property type="match status" value="1"/>
</dbReference>
<dbReference type="InterPro" id="IPR004845">
    <property type="entry name" value="T2SS_GspD_CS"/>
</dbReference>